<protein>
    <submittedName>
        <fullName evidence="1">Uncharacterized protein</fullName>
    </submittedName>
</protein>
<sequence>MVRRRLKANGETTKELIKELNDPNRFSRASKLYKDALEFGKRRKKENETRN</sequence>
<organism evidence="1 2">
    <name type="scientific">Bacillus pacificus</name>
    <dbReference type="NCBI Taxonomy" id="2026187"/>
    <lineage>
        <taxon>Bacteria</taxon>
        <taxon>Bacillati</taxon>
        <taxon>Bacillota</taxon>
        <taxon>Bacilli</taxon>
        <taxon>Bacillales</taxon>
        <taxon>Bacillaceae</taxon>
        <taxon>Bacillus</taxon>
        <taxon>Bacillus cereus group</taxon>
    </lineage>
</organism>
<dbReference type="RefSeq" id="WP_175879550.1">
    <property type="nucleotide sequence ID" value="NZ_FWZB01000036.1"/>
</dbReference>
<accession>A0A1Y5ZCZ9</accession>
<dbReference type="AlphaFoldDB" id="A0A1Y5ZCZ9"/>
<dbReference type="EMBL" id="FWZB01000036">
    <property type="protein sequence ID" value="SMD93618.1"/>
    <property type="molecule type" value="Genomic_DNA"/>
</dbReference>
<evidence type="ECO:0000313" key="2">
    <source>
        <dbReference type="Proteomes" id="UP000194499"/>
    </source>
</evidence>
<dbReference type="Proteomes" id="UP000194499">
    <property type="component" value="Unassembled WGS sequence"/>
</dbReference>
<name>A0A1Y5ZCZ9_9BACI</name>
<reference evidence="2" key="1">
    <citation type="submission" date="2017-04" db="EMBL/GenBank/DDBJ databases">
        <authorList>
            <person name="Criscuolo A."/>
        </authorList>
    </citation>
    <scope>NUCLEOTIDE SEQUENCE [LARGE SCALE GENOMIC DNA]</scope>
</reference>
<evidence type="ECO:0000313" key="1">
    <source>
        <dbReference type="EMBL" id="SMD93618.1"/>
    </source>
</evidence>
<proteinExistence type="predicted"/>
<gene>
    <name evidence="1" type="ORF">BACERE00191_01953</name>
</gene>